<evidence type="ECO:0000256" key="9">
    <source>
        <dbReference type="ARBA" id="ARBA00022984"/>
    </source>
</evidence>
<feature type="transmembrane region" description="Helical" evidence="17">
    <location>
        <begin position="219"/>
        <end position="237"/>
    </location>
</feature>
<evidence type="ECO:0000256" key="15">
    <source>
        <dbReference type="ARBA" id="ARBA00032932"/>
    </source>
</evidence>
<evidence type="ECO:0000256" key="8">
    <source>
        <dbReference type="ARBA" id="ARBA00022960"/>
    </source>
</evidence>
<comment type="miscellaneous">
    <text evidence="17">Bacitracin is thought to be involved in the inhibition of peptidoglycan synthesis by sequestering undecaprenyl diphosphate, thereby reducing the pool of lipid carrier available.</text>
</comment>
<evidence type="ECO:0000256" key="10">
    <source>
        <dbReference type="ARBA" id="ARBA00022989"/>
    </source>
</evidence>
<proteinExistence type="inferred from homology"/>
<dbReference type="PANTHER" id="PTHR30622">
    <property type="entry name" value="UNDECAPRENYL-DIPHOSPHATASE"/>
    <property type="match status" value="1"/>
</dbReference>
<evidence type="ECO:0000256" key="12">
    <source>
        <dbReference type="ARBA" id="ARBA00023251"/>
    </source>
</evidence>
<keyword evidence="7 17" id="KW-0378">Hydrolase</keyword>
<accession>A0A2N0UQS8</accession>
<comment type="catalytic activity">
    <reaction evidence="16 17">
        <text>di-trans,octa-cis-undecaprenyl diphosphate + H2O = di-trans,octa-cis-undecaprenyl phosphate + phosphate + H(+)</text>
        <dbReference type="Rhea" id="RHEA:28094"/>
        <dbReference type="ChEBI" id="CHEBI:15377"/>
        <dbReference type="ChEBI" id="CHEBI:15378"/>
        <dbReference type="ChEBI" id="CHEBI:43474"/>
        <dbReference type="ChEBI" id="CHEBI:58405"/>
        <dbReference type="ChEBI" id="CHEBI:60392"/>
        <dbReference type="EC" id="3.6.1.27"/>
    </reaction>
</comment>
<reference evidence="18" key="1">
    <citation type="journal article" date="2018" name="Environ. Microbiol.">
        <title>Sporulation capability and amylosome conservation among diverse human colonic and rumen isolates of the keystone starch-degrader Ruminococcus bromii.</title>
        <authorList>
            <person name="Mukhopadhya I."/>
            <person name="Morais S."/>
            <person name="Laverde-Gomez J."/>
            <person name="Sheridan P.O."/>
            <person name="Walker A.W."/>
            <person name="Kelly W."/>
            <person name="Klieve A.V."/>
            <person name="Ouwerkerk D."/>
            <person name="Duncan S.H."/>
            <person name="Louis P."/>
            <person name="Koropatkin N."/>
            <person name="Cockburn D."/>
            <person name="Kibler R."/>
            <person name="Cooper P.J."/>
            <person name="Sandoval C."/>
            <person name="Crost E."/>
            <person name="Juge N."/>
            <person name="Bayer E.A."/>
            <person name="Flint H.J."/>
        </authorList>
    </citation>
    <scope>NUCLEOTIDE SEQUENCE [LARGE SCALE GENOMIC DNA]</scope>
    <source>
        <strain evidence="18">ATCC 27255</strain>
    </source>
</reference>
<evidence type="ECO:0000313" key="18">
    <source>
        <dbReference type="EMBL" id="PKD29325.1"/>
    </source>
</evidence>
<dbReference type="GO" id="GO:0005886">
    <property type="term" value="C:plasma membrane"/>
    <property type="evidence" value="ECO:0007669"/>
    <property type="project" value="UniProtKB-SubCell"/>
</dbReference>
<name>A0A2N0UQS8_9FIRM</name>
<keyword evidence="9 17" id="KW-0573">Peptidoglycan synthesis</keyword>
<comment type="caution">
    <text evidence="18">The sequence shown here is derived from an EMBL/GenBank/DDBJ whole genome shotgun (WGS) entry which is preliminary data.</text>
</comment>
<keyword evidence="6 17" id="KW-0812">Transmembrane</keyword>
<dbReference type="EMBL" id="NNSR01000056">
    <property type="protein sequence ID" value="PKD29325.1"/>
    <property type="molecule type" value="Genomic_DNA"/>
</dbReference>
<keyword evidence="11 17" id="KW-0472">Membrane</keyword>
<evidence type="ECO:0000256" key="16">
    <source>
        <dbReference type="ARBA" id="ARBA00047594"/>
    </source>
</evidence>
<organism evidence="18 19">
    <name type="scientific">Ruminococcus bromii</name>
    <dbReference type="NCBI Taxonomy" id="40518"/>
    <lineage>
        <taxon>Bacteria</taxon>
        <taxon>Bacillati</taxon>
        <taxon>Bacillota</taxon>
        <taxon>Clostridia</taxon>
        <taxon>Eubacteriales</taxon>
        <taxon>Oscillospiraceae</taxon>
        <taxon>Ruminococcus</taxon>
    </lineage>
</organism>
<gene>
    <name evidence="17 18" type="primary">uppP</name>
    <name evidence="18" type="ORF">RBATCC27255_01152</name>
</gene>
<evidence type="ECO:0000256" key="7">
    <source>
        <dbReference type="ARBA" id="ARBA00022801"/>
    </source>
</evidence>
<evidence type="ECO:0000256" key="5">
    <source>
        <dbReference type="ARBA" id="ARBA00022475"/>
    </source>
</evidence>
<feature type="transmembrane region" description="Helical" evidence="17">
    <location>
        <begin position="286"/>
        <end position="304"/>
    </location>
</feature>
<sequence>MSILDAIIQGIVQGLTEFLPVSSSGHLAITQHILGAGTGESNLFFNVMLHVGTLVAVVAFYHKLVWDLIKEFILMIKDIFTGKFKWSKMNYNRNLVVMLIIGLIPLFLLFLPIPGTDMKLKDLADRLSASPVLIVTACSLILTSVLLTIGIIRNRKSVASTHKHLATKSNAKATRDNFNVVDAILVGVTQVCAALLPGLSRSGSTLSVGEMRGISKQKALDYTFVLGIPSILAAALLEGVDAIKSPEGLSNIEFLPLIIGMAVSAVVGYLAIVIFKWFLKSDKMEIFVIYTAIVGVAFIVISIIEMNTGVNLFTGAPIA</sequence>
<evidence type="ECO:0000256" key="13">
    <source>
        <dbReference type="ARBA" id="ARBA00023316"/>
    </source>
</evidence>
<evidence type="ECO:0000256" key="3">
    <source>
        <dbReference type="ARBA" id="ARBA00012374"/>
    </source>
</evidence>
<evidence type="ECO:0000256" key="6">
    <source>
        <dbReference type="ARBA" id="ARBA00022692"/>
    </source>
</evidence>
<dbReference type="GO" id="GO:0050380">
    <property type="term" value="F:undecaprenyl-diphosphatase activity"/>
    <property type="evidence" value="ECO:0007669"/>
    <property type="project" value="UniProtKB-UniRule"/>
</dbReference>
<feature type="transmembrane region" description="Helical" evidence="17">
    <location>
        <begin position="95"/>
        <end position="113"/>
    </location>
</feature>
<protein>
    <recommendedName>
        <fullName evidence="4 17">Undecaprenyl-diphosphatase</fullName>
        <ecNumber evidence="3 17">3.6.1.27</ecNumber>
    </recommendedName>
    <alternativeName>
        <fullName evidence="15 17">Bacitracin resistance protein</fullName>
    </alternativeName>
    <alternativeName>
        <fullName evidence="14 17">Undecaprenyl pyrophosphate phosphatase</fullName>
    </alternativeName>
</protein>
<dbReference type="PANTHER" id="PTHR30622:SF2">
    <property type="entry name" value="UNDECAPRENYL-DIPHOSPHATASE"/>
    <property type="match status" value="1"/>
</dbReference>
<dbReference type="InterPro" id="IPR003824">
    <property type="entry name" value="UppP"/>
</dbReference>
<dbReference type="GO" id="GO:0008360">
    <property type="term" value="P:regulation of cell shape"/>
    <property type="evidence" value="ECO:0007669"/>
    <property type="project" value="UniProtKB-KW"/>
</dbReference>
<keyword evidence="10 17" id="KW-1133">Transmembrane helix</keyword>
<dbReference type="EC" id="3.6.1.27" evidence="3 17"/>
<dbReference type="Proteomes" id="UP000233425">
    <property type="component" value="Unassembled WGS sequence"/>
</dbReference>
<dbReference type="GO" id="GO:0071555">
    <property type="term" value="P:cell wall organization"/>
    <property type="evidence" value="ECO:0007669"/>
    <property type="project" value="UniProtKB-KW"/>
</dbReference>
<feature type="transmembrane region" description="Helical" evidence="17">
    <location>
        <begin position="43"/>
        <end position="61"/>
    </location>
</feature>
<evidence type="ECO:0000256" key="4">
    <source>
        <dbReference type="ARBA" id="ARBA00021581"/>
    </source>
</evidence>
<dbReference type="Pfam" id="PF02673">
    <property type="entry name" value="BacA"/>
    <property type="match status" value="1"/>
</dbReference>
<comment type="function">
    <text evidence="17">Catalyzes the dephosphorylation of undecaprenyl diphosphate (UPP). Confers resistance to bacitracin.</text>
</comment>
<comment type="similarity">
    <text evidence="2 17">Belongs to the UppP family.</text>
</comment>
<dbReference type="GO" id="GO:0009252">
    <property type="term" value="P:peptidoglycan biosynthetic process"/>
    <property type="evidence" value="ECO:0007669"/>
    <property type="project" value="UniProtKB-KW"/>
</dbReference>
<dbReference type="AlphaFoldDB" id="A0A2N0UQS8"/>
<dbReference type="GO" id="GO:0046677">
    <property type="term" value="P:response to antibiotic"/>
    <property type="evidence" value="ECO:0007669"/>
    <property type="project" value="UniProtKB-UniRule"/>
</dbReference>
<keyword evidence="13 17" id="KW-0961">Cell wall biogenesis/degradation</keyword>
<evidence type="ECO:0000256" key="1">
    <source>
        <dbReference type="ARBA" id="ARBA00004651"/>
    </source>
</evidence>
<keyword evidence="12 17" id="KW-0046">Antibiotic resistance</keyword>
<feature type="transmembrane region" description="Helical" evidence="17">
    <location>
        <begin position="133"/>
        <end position="152"/>
    </location>
</feature>
<dbReference type="RefSeq" id="WP_101029156.1">
    <property type="nucleotide sequence ID" value="NZ_CABMMZ010000056.1"/>
</dbReference>
<keyword evidence="8 17" id="KW-0133">Cell shape</keyword>
<evidence type="ECO:0000256" key="14">
    <source>
        <dbReference type="ARBA" id="ARBA00032707"/>
    </source>
</evidence>
<evidence type="ECO:0000313" key="19">
    <source>
        <dbReference type="Proteomes" id="UP000233425"/>
    </source>
</evidence>
<keyword evidence="5 17" id="KW-1003">Cell membrane</keyword>
<evidence type="ECO:0000256" key="2">
    <source>
        <dbReference type="ARBA" id="ARBA00010621"/>
    </source>
</evidence>
<evidence type="ECO:0000256" key="17">
    <source>
        <dbReference type="HAMAP-Rule" id="MF_01006"/>
    </source>
</evidence>
<evidence type="ECO:0000256" key="11">
    <source>
        <dbReference type="ARBA" id="ARBA00023136"/>
    </source>
</evidence>
<comment type="subcellular location">
    <subcellularLocation>
        <location evidence="1 17">Cell membrane</location>
        <topology evidence="1 17">Multi-pass membrane protein</topology>
    </subcellularLocation>
</comment>
<keyword evidence="19" id="KW-1185">Reference proteome</keyword>
<feature type="transmembrane region" description="Helical" evidence="17">
    <location>
        <begin position="257"/>
        <end position="279"/>
    </location>
</feature>
<dbReference type="HAMAP" id="MF_01006">
    <property type="entry name" value="Undec_diphosphatase"/>
    <property type="match status" value="1"/>
</dbReference>